<dbReference type="EMBL" id="CM007656">
    <property type="protein sequence ID" value="ONI01451.1"/>
    <property type="molecule type" value="Genomic_DNA"/>
</dbReference>
<evidence type="ECO:0000256" key="6">
    <source>
        <dbReference type="ARBA" id="ARBA00022737"/>
    </source>
</evidence>
<dbReference type="PROSITE" id="PS51473">
    <property type="entry name" value="GNK2"/>
    <property type="match status" value="2"/>
</dbReference>
<dbReference type="CDD" id="cd23509">
    <property type="entry name" value="Gnk2-like"/>
    <property type="match status" value="2"/>
</dbReference>
<dbReference type="AlphaFoldDB" id="A0A251NQ67"/>
<keyword evidence="7" id="KW-0547">Nucleotide-binding</keyword>
<organism evidence="18 19">
    <name type="scientific">Prunus persica</name>
    <name type="common">Peach</name>
    <name type="synonym">Amygdalus persica</name>
    <dbReference type="NCBI Taxonomy" id="3760"/>
    <lineage>
        <taxon>Eukaryota</taxon>
        <taxon>Viridiplantae</taxon>
        <taxon>Streptophyta</taxon>
        <taxon>Embryophyta</taxon>
        <taxon>Tracheophyta</taxon>
        <taxon>Spermatophyta</taxon>
        <taxon>Magnoliopsida</taxon>
        <taxon>eudicotyledons</taxon>
        <taxon>Gunneridae</taxon>
        <taxon>Pentapetalae</taxon>
        <taxon>rosids</taxon>
        <taxon>fabids</taxon>
        <taxon>Rosales</taxon>
        <taxon>Rosaceae</taxon>
        <taxon>Amygdaloideae</taxon>
        <taxon>Amygdaleae</taxon>
        <taxon>Prunus</taxon>
    </lineage>
</organism>
<keyword evidence="11 14" id="KW-0472">Membrane</keyword>
<dbReference type="PROSITE" id="PS00108">
    <property type="entry name" value="PROTEIN_KINASE_ST"/>
    <property type="match status" value="1"/>
</dbReference>
<dbReference type="Gene3D" id="3.30.200.20">
    <property type="entry name" value="Phosphorylase Kinase, domain 1"/>
    <property type="match status" value="1"/>
</dbReference>
<evidence type="ECO:0000313" key="19">
    <source>
        <dbReference type="Proteomes" id="UP000006882"/>
    </source>
</evidence>
<evidence type="ECO:0008006" key="20">
    <source>
        <dbReference type="Google" id="ProtNLM"/>
    </source>
</evidence>
<dbReference type="Proteomes" id="UP000006882">
    <property type="component" value="Chromosome G6"/>
</dbReference>
<keyword evidence="3" id="KW-0808">Transferase</keyword>
<evidence type="ECO:0000259" key="17">
    <source>
        <dbReference type="PROSITE" id="PS51473"/>
    </source>
</evidence>
<dbReference type="FunFam" id="3.30.430.20:FF:000009">
    <property type="entry name" value="Cysteine-rich receptor-like protein kinase 28"/>
    <property type="match status" value="1"/>
</dbReference>
<evidence type="ECO:0000256" key="9">
    <source>
        <dbReference type="ARBA" id="ARBA00022840"/>
    </source>
</evidence>
<name>A0A251NQ67_PRUPE</name>
<evidence type="ECO:0000256" key="2">
    <source>
        <dbReference type="ARBA" id="ARBA00022527"/>
    </source>
</evidence>
<feature type="domain" description="Gnk2-homologous" evidence="17">
    <location>
        <begin position="42"/>
        <end position="144"/>
    </location>
</feature>
<accession>A0A251NQ67</accession>
<dbReference type="SMART" id="SM00220">
    <property type="entry name" value="S_TKc"/>
    <property type="match status" value="1"/>
</dbReference>
<dbReference type="InterPro" id="IPR001245">
    <property type="entry name" value="Ser-Thr/Tyr_kinase_cat_dom"/>
</dbReference>
<dbReference type="InterPro" id="IPR008271">
    <property type="entry name" value="Ser/Thr_kinase_AS"/>
</dbReference>
<dbReference type="Gene3D" id="3.30.430.20">
    <property type="entry name" value="Gnk2 domain, C-X8-C-X2-C motif"/>
    <property type="match status" value="2"/>
</dbReference>
<evidence type="ECO:0000256" key="15">
    <source>
        <dbReference type="SAM" id="SignalP"/>
    </source>
</evidence>
<feature type="domain" description="Gnk2-homologous" evidence="17">
    <location>
        <begin position="150"/>
        <end position="257"/>
    </location>
</feature>
<feature type="domain" description="Protein kinase" evidence="16">
    <location>
        <begin position="357"/>
        <end position="647"/>
    </location>
</feature>
<dbReference type="InterPro" id="IPR000719">
    <property type="entry name" value="Prot_kinase_dom"/>
</dbReference>
<dbReference type="PANTHER" id="PTHR27002">
    <property type="entry name" value="RECEPTOR-LIKE SERINE/THREONINE-PROTEIN KINASE SD1-8"/>
    <property type="match status" value="1"/>
</dbReference>
<keyword evidence="5 15" id="KW-0732">Signal</keyword>
<dbReference type="GO" id="GO:0004674">
    <property type="term" value="F:protein serine/threonine kinase activity"/>
    <property type="evidence" value="ECO:0000318"/>
    <property type="project" value="GO_Central"/>
</dbReference>
<keyword evidence="13" id="KW-0325">Glycoprotein</keyword>
<keyword evidence="8" id="KW-0418">Kinase</keyword>
<keyword evidence="2" id="KW-0723">Serine/threonine-protein kinase</keyword>
<dbReference type="Gramene" id="ONI01451">
    <property type="protein sequence ID" value="ONI01451"/>
    <property type="gene ID" value="PRUPE_6G140400"/>
</dbReference>
<dbReference type="Pfam" id="PF01657">
    <property type="entry name" value="Stress-antifung"/>
    <property type="match status" value="2"/>
</dbReference>
<evidence type="ECO:0000256" key="7">
    <source>
        <dbReference type="ARBA" id="ARBA00022741"/>
    </source>
</evidence>
<dbReference type="InterPro" id="IPR011009">
    <property type="entry name" value="Kinase-like_dom_sf"/>
</dbReference>
<comment type="subcellular location">
    <subcellularLocation>
        <location evidence="1">Membrane</location>
        <topology evidence="1">Single-pass membrane protein</topology>
    </subcellularLocation>
</comment>
<proteinExistence type="predicted"/>
<evidence type="ECO:0000256" key="14">
    <source>
        <dbReference type="SAM" id="Phobius"/>
    </source>
</evidence>
<dbReference type="FunFam" id="1.10.510.10:FF:000467">
    <property type="entry name" value="Liguleless narrow1"/>
    <property type="match status" value="1"/>
</dbReference>
<feature type="chain" id="PRO_5013191068" description="Cysteine-rich receptor-like protein kinase 10" evidence="15">
    <location>
        <begin position="43"/>
        <end position="687"/>
    </location>
</feature>
<dbReference type="GO" id="GO:0006955">
    <property type="term" value="P:immune response"/>
    <property type="evidence" value="ECO:0000318"/>
    <property type="project" value="GO_Central"/>
</dbReference>
<keyword evidence="12" id="KW-0675">Receptor</keyword>
<feature type="signal peptide" evidence="15">
    <location>
        <begin position="1"/>
        <end position="42"/>
    </location>
</feature>
<dbReference type="GO" id="GO:0007165">
    <property type="term" value="P:signal transduction"/>
    <property type="evidence" value="ECO:0000318"/>
    <property type="project" value="GO_Central"/>
</dbReference>
<dbReference type="GO" id="GO:0005886">
    <property type="term" value="C:plasma membrane"/>
    <property type="evidence" value="ECO:0000318"/>
    <property type="project" value="GO_Central"/>
</dbReference>
<evidence type="ECO:0000256" key="1">
    <source>
        <dbReference type="ARBA" id="ARBA00004167"/>
    </source>
</evidence>
<gene>
    <name evidence="18" type="ORF">PRUPE_6G140400</name>
</gene>
<dbReference type="FunFam" id="3.30.200.20:FF:001120">
    <property type="entry name" value="Putative DUF26-domain receptor-like protein kinase family protein"/>
    <property type="match status" value="1"/>
</dbReference>
<evidence type="ECO:0000256" key="11">
    <source>
        <dbReference type="ARBA" id="ARBA00023136"/>
    </source>
</evidence>
<evidence type="ECO:0000256" key="10">
    <source>
        <dbReference type="ARBA" id="ARBA00022989"/>
    </source>
</evidence>
<evidence type="ECO:0000256" key="3">
    <source>
        <dbReference type="ARBA" id="ARBA00022679"/>
    </source>
</evidence>
<dbReference type="PROSITE" id="PS50011">
    <property type="entry name" value="PROTEIN_KINASE_DOM"/>
    <property type="match status" value="1"/>
</dbReference>
<evidence type="ECO:0000256" key="4">
    <source>
        <dbReference type="ARBA" id="ARBA00022692"/>
    </source>
</evidence>
<dbReference type="CDD" id="cd14066">
    <property type="entry name" value="STKc_IRAK"/>
    <property type="match status" value="1"/>
</dbReference>
<keyword evidence="10 14" id="KW-1133">Transmembrane helix</keyword>
<dbReference type="eggNOG" id="ENOG502QWFI">
    <property type="taxonomic scope" value="Eukaryota"/>
</dbReference>
<dbReference type="InterPro" id="IPR038408">
    <property type="entry name" value="GNK2_sf"/>
</dbReference>
<dbReference type="SUPFAM" id="SSF56112">
    <property type="entry name" value="Protein kinase-like (PK-like)"/>
    <property type="match status" value="1"/>
</dbReference>
<feature type="transmembrane region" description="Helical" evidence="14">
    <location>
        <begin position="301"/>
        <end position="327"/>
    </location>
</feature>
<evidence type="ECO:0000256" key="12">
    <source>
        <dbReference type="ARBA" id="ARBA00023170"/>
    </source>
</evidence>
<dbReference type="InterPro" id="IPR002902">
    <property type="entry name" value="GNK2"/>
</dbReference>
<keyword evidence="9" id="KW-0067">ATP-binding</keyword>
<evidence type="ECO:0000259" key="16">
    <source>
        <dbReference type="PROSITE" id="PS50011"/>
    </source>
</evidence>
<evidence type="ECO:0000313" key="18">
    <source>
        <dbReference type="EMBL" id="ONI01451.1"/>
    </source>
</evidence>
<protein>
    <recommendedName>
        <fullName evidence="20">Cysteine-rich receptor-like protein kinase 10</fullName>
    </recommendedName>
</protein>
<dbReference type="GO" id="GO:0005524">
    <property type="term" value="F:ATP binding"/>
    <property type="evidence" value="ECO:0007669"/>
    <property type="project" value="UniProtKB-KW"/>
</dbReference>
<dbReference type="Gene3D" id="1.10.510.10">
    <property type="entry name" value="Transferase(Phosphotransferase) domain 1"/>
    <property type="match status" value="1"/>
</dbReference>
<evidence type="ECO:0000256" key="8">
    <source>
        <dbReference type="ARBA" id="ARBA00022777"/>
    </source>
</evidence>
<keyword evidence="6" id="KW-0677">Repeat</keyword>
<keyword evidence="4 14" id="KW-0812">Transmembrane</keyword>
<reference evidence="18 19" key="1">
    <citation type="journal article" date="2013" name="Nat. Genet.">
        <title>The high-quality draft genome of peach (Prunus persica) identifies unique patterns of genetic diversity, domestication and genome evolution.</title>
        <authorList>
            <consortium name="International Peach Genome Initiative"/>
            <person name="Verde I."/>
            <person name="Abbott A.G."/>
            <person name="Scalabrin S."/>
            <person name="Jung S."/>
            <person name="Shu S."/>
            <person name="Marroni F."/>
            <person name="Zhebentyayeva T."/>
            <person name="Dettori M.T."/>
            <person name="Grimwood J."/>
            <person name="Cattonaro F."/>
            <person name="Zuccolo A."/>
            <person name="Rossini L."/>
            <person name="Jenkins J."/>
            <person name="Vendramin E."/>
            <person name="Meisel L.A."/>
            <person name="Decroocq V."/>
            <person name="Sosinski B."/>
            <person name="Prochnik S."/>
            <person name="Mitros T."/>
            <person name="Policriti A."/>
            <person name="Cipriani G."/>
            <person name="Dondini L."/>
            <person name="Ficklin S."/>
            <person name="Goodstein D.M."/>
            <person name="Xuan P."/>
            <person name="Del Fabbro C."/>
            <person name="Aramini V."/>
            <person name="Copetti D."/>
            <person name="Gonzalez S."/>
            <person name="Horner D.S."/>
            <person name="Falchi R."/>
            <person name="Lucas S."/>
            <person name="Mica E."/>
            <person name="Maldonado J."/>
            <person name="Lazzari B."/>
            <person name="Bielenberg D."/>
            <person name="Pirona R."/>
            <person name="Miculan M."/>
            <person name="Barakat A."/>
            <person name="Testolin R."/>
            <person name="Stella A."/>
            <person name="Tartarini S."/>
            <person name="Tonutti P."/>
            <person name="Arus P."/>
            <person name="Orellana A."/>
            <person name="Wells C."/>
            <person name="Main D."/>
            <person name="Vizzotto G."/>
            <person name="Silva H."/>
            <person name="Salamini F."/>
            <person name="Schmutz J."/>
            <person name="Morgante M."/>
            <person name="Rokhsar D.S."/>
        </authorList>
    </citation>
    <scope>NUCLEOTIDE SEQUENCE [LARGE SCALE GENOMIC DNA]</scope>
    <source>
        <strain evidence="19">cv. Nemared</strain>
    </source>
</reference>
<keyword evidence="19" id="KW-1185">Reference proteome</keyword>
<dbReference type="PANTHER" id="PTHR27002:SF679">
    <property type="entry name" value="CYSTEINE-RICH RECEPTOR-LIKE PROTEIN KINASE 10 ISOFORM X1"/>
    <property type="match status" value="1"/>
</dbReference>
<evidence type="ECO:0000256" key="5">
    <source>
        <dbReference type="ARBA" id="ARBA00022729"/>
    </source>
</evidence>
<dbReference type="Pfam" id="PF07714">
    <property type="entry name" value="PK_Tyr_Ser-Thr"/>
    <property type="match status" value="1"/>
</dbReference>
<evidence type="ECO:0000256" key="13">
    <source>
        <dbReference type="ARBA" id="ARBA00023180"/>
    </source>
</evidence>
<sequence>MVNHSANLERQTMFYFPSVPKTINPVPFLCFLIILLCHLADAAPPYWKCSNVSYTDNSRFHKNLGDLLICLPSNASVSKYYNTSTGNDPDRVYGLYMCFDYVANEMCRRCINTAQSDMLTLCPHSKEAVVWEDSCLLRYSNENFFGRLNVRDNIADENSQNISDPKKFESVLNETFNRLAKQAAYNLSAAEMHATEEVAFEDKLIYAFVQCTTDLSRDDCDKCLARAKEDVLTLYHFSVGARLMSRSCYLRFELYAFYTAGASEASAPRSPNKNAFTAWEIHDEPKLMNGFHIHAGSRKKILLITILTVVSACLAILLLGSCVYLAVRKRNKEGRNYRKAQDPYISLAAIHAATSNFSDSNKLGEGGFGPVYKYFCDLKENRVVISQGILNDGREVAIKRLSSLSEQGLEEFTNEVLLIMKLQHKNLVRLCGFCLDGEEKLLAYEFMPNSSLDVILFDSKKRARLDWSRRISIISGIARGILYLHEDSRLRIIHRDLKASNILLDNDMNPKISDFGMARIFVGSEGEANTATIVGTYGYMAPEYAMEGLYSVKSDVFAFGVLLIEIITGRRNAGFHLIRRVPSLIAYAWQLWNEGNGLELMDPLMVDSCDADEFLRYLHIGLLCVQEDADDRPTMSNVVVMLKSETVTLSPPEKPAFSTGRFADHCEMRADHISSINEQSVSDVVPR</sequence>